<evidence type="ECO:0000313" key="3">
    <source>
        <dbReference type="Proteomes" id="UP000242427"/>
    </source>
</evidence>
<gene>
    <name evidence="2" type="ORF">B7P34_36070</name>
</gene>
<sequence length="61" mass="6783">MTEQTERPVAGPRPLAAPRPLGETRLWPRSFADRLTAPLLGVRALARLAREGRLRPRAEAL</sequence>
<evidence type="ECO:0000313" key="2">
    <source>
        <dbReference type="EMBL" id="PSJ23943.1"/>
    </source>
</evidence>
<protein>
    <submittedName>
        <fullName evidence="2">Uncharacterized protein</fullName>
    </submittedName>
</protein>
<dbReference type="Proteomes" id="UP000242427">
    <property type="component" value="Unassembled WGS sequence"/>
</dbReference>
<organism evidence="2 3">
    <name type="scientific">Streptosporangium nondiastaticum</name>
    <dbReference type="NCBI Taxonomy" id="35764"/>
    <lineage>
        <taxon>Bacteria</taxon>
        <taxon>Bacillati</taxon>
        <taxon>Actinomycetota</taxon>
        <taxon>Actinomycetes</taxon>
        <taxon>Streptosporangiales</taxon>
        <taxon>Streptosporangiaceae</taxon>
        <taxon>Streptosporangium</taxon>
    </lineage>
</organism>
<dbReference type="AlphaFoldDB" id="A0A9X7JHR3"/>
<keyword evidence="3" id="KW-1185">Reference proteome</keyword>
<dbReference type="EMBL" id="PXWG01000327">
    <property type="protein sequence ID" value="PSJ23943.1"/>
    <property type="molecule type" value="Genomic_DNA"/>
</dbReference>
<accession>A0A9X7JHR3</accession>
<proteinExistence type="predicted"/>
<name>A0A9X7JHR3_9ACTN</name>
<comment type="caution">
    <text evidence="2">The sequence shown here is derived from an EMBL/GenBank/DDBJ whole genome shotgun (WGS) entry which is preliminary data.</text>
</comment>
<feature type="compositionally biased region" description="Low complexity" evidence="1">
    <location>
        <begin position="7"/>
        <end position="21"/>
    </location>
</feature>
<feature type="non-terminal residue" evidence="2">
    <location>
        <position position="61"/>
    </location>
</feature>
<feature type="region of interest" description="Disordered" evidence="1">
    <location>
        <begin position="1"/>
        <end position="22"/>
    </location>
</feature>
<reference evidence="2 3" key="1">
    <citation type="submission" date="2018-03" db="EMBL/GenBank/DDBJ databases">
        <title>Chitinolytic properties of Streptosporangium nondiastaticum TBG75A20.</title>
        <authorList>
            <person name="Gayathri V."/>
            <person name="Shiburaj S."/>
        </authorList>
    </citation>
    <scope>NUCLEOTIDE SEQUENCE [LARGE SCALE GENOMIC DNA]</scope>
    <source>
        <strain evidence="2 3">TBG75A20</strain>
    </source>
</reference>
<evidence type="ECO:0000256" key="1">
    <source>
        <dbReference type="SAM" id="MobiDB-lite"/>
    </source>
</evidence>